<comment type="similarity">
    <text evidence="1">Belongs to the thioesterase PaaI family.</text>
</comment>
<name>A0A0B5DPZ8_9RHOB</name>
<evidence type="ECO:0000259" key="3">
    <source>
        <dbReference type="Pfam" id="PF03061"/>
    </source>
</evidence>
<organism evidence="4 5">
    <name type="scientific">Celeribacter indicus</name>
    <dbReference type="NCBI Taxonomy" id="1208324"/>
    <lineage>
        <taxon>Bacteria</taxon>
        <taxon>Pseudomonadati</taxon>
        <taxon>Pseudomonadota</taxon>
        <taxon>Alphaproteobacteria</taxon>
        <taxon>Rhodobacterales</taxon>
        <taxon>Roseobacteraceae</taxon>
        <taxon>Celeribacter</taxon>
    </lineage>
</organism>
<dbReference type="InterPro" id="IPR029069">
    <property type="entry name" value="HotDog_dom_sf"/>
</dbReference>
<gene>
    <name evidence="4" type="ORF">P73_0908</name>
</gene>
<sequence length="134" mass="14808">MNDRDDRIEEPSAVLRHLGIRQTAWTEDFAQVEAEITPVLLNRSGIPHGGIYATMLDTAMGYSGAYTGRLEDRQMTLTLSMTVNYLSRPKGQRLIAEGRRTGGGARTFFTEGRLTDETGELIATAVGTFRKRGV</sequence>
<keyword evidence="2" id="KW-0378">Hydrolase</keyword>
<reference evidence="4 5" key="1">
    <citation type="journal article" date="2014" name="Int. J. Syst. Evol. Microbiol.">
        <title>Celeribacter indicus sp. nov., a polycyclic aromatic hydrocarbon-degrading bacterium from deep-sea sediment and reclassification of Huaishuia halophila as Celeribacter halophilus comb. nov.</title>
        <authorList>
            <person name="Lai Q."/>
            <person name="Cao J."/>
            <person name="Yuan J."/>
            <person name="Li F."/>
            <person name="Shao Z."/>
        </authorList>
    </citation>
    <scope>NUCLEOTIDE SEQUENCE [LARGE SCALE GENOMIC DNA]</scope>
    <source>
        <strain evidence="4">P73</strain>
    </source>
</reference>
<keyword evidence="5" id="KW-1185">Reference proteome</keyword>
<dbReference type="NCBIfam" id="TIGR00369">
    <property type="entry name" value="unchar_dom_1"/>
    <property type="match status" value="1"/>
</dbReference>
<evidence type="ECO:0000256" key="1">
    <source>
        <dbReference type="ARBA" id="ARBA00008324"/>
    </source>
</evidence>
<accession>A0A0B5DPZ8</accession>
<dbReference type="PANTHER" id="PTHR21660:SF1">
    <property type="entry name" value="ACYL-COENZYME A THIOESTERASE 13"/>
    <property type="match status" value="1"/>
</dbReference>
<dbReference type="STRING" id="1208324.P73_0908"/>
<evidence type="ECO:0000313" key="4">
    <source>
        <dbReference type="EMBL" id="AJE45623.1"/>
    </source>
</evidence>
<dbReference type="InterPro" id="IPR039298">
    <property type="entry name" value="ACOT13"/>
</dbReference>
<dbReference type="PANTHER" id="PTHR21660">
    <property type="entry name" value="THIOESTERASE SUPERFAMILY MEMBER-RELATED"/>
    <property type="match status" value="1"/>
</dbReference>
<proteinExistence type="inferred from homology"/>
<evidence type="ECO:0000256" key="2">
    <source>
        <dbReference type="ARBA" id="ARBA00022801"/>
    </source>
</evidence>
<dbReference type="InterPro" id="IPR003736">
    <property type="entry name" value="PAAI_dom"/>
</dbReference>
<dbReference type="InterPro" id="IPR006683">
    <property type="entry name" value="Thioestr_dom"/>
</dbReference>
<feature type="domain" description="Thioesterase" evidence="3">
    <location>
        <begin position="45"/>
        <end position="122"/>
    </location>
</feature>
<dbReference type="AlphaFoldDB" id="A0A0B5DPZ8"/>
<dbReference type="GO" id="GO:0047617">
    <property type="term" value="F:fatty acyl-CoA hydrolase activity"/>
    <property type="evidence" value="ECO:0007669"/>
    <property type="project" value="InterPro"/>
</dbReference>
<dbReference type="OrthoDB" id="3477511at2"/>
<dbReference type="SUPFAM" id="SSF54637">
    <property type="entry name" value="Thioesterase/thiol ester dehydrase-isomerase"/>
    <property type="match status" value="1"/>
</dbReference>
<protein>
    <submittedName>
        <fullName evidence="4">Aromatic compounds catabolism protein</fullName>
    </submittedName>
</protein>
<dbReference type="Proteomes" id="UP000031521">
    <property type="component" value="Chromosome"/>
</dbReference>
<dbReference type="EMBL" id="CP004393">
    <property type="protein sequence ID" value="AJE45623.1"/>
    <property type="molecule type" value="Genomic_DNA"/>
</dbReference>
<evidence type="ECO:0000313" key="5">
    <source>
        <dbReference type="Proteomes" id="UP000031521"/>
    </source>
</evidence>
<dbReference type="CDD" id="cd03443">
    <property type="entry name" value="PaaI_thioesterase"/>
    <property type="match status" value="1"/>
</dbReference>
<dbReference type="RefSeq" id="WP_043868667.1">
    <property type="nucleotide sequence ID" value="NZ_CP004393.1"/>
</dbReference>
<dbReference type="Pfam" id="PF03061">
    <property type="entry name" value="4HBT"/>
    <property type="match status" value="1"/>
</dbReference>
<dbReference type="KEGG" id="cid:P73_0908"/>
<dbReference type="HOGENOM" id="CLU_089876_3_2_5"/>
<dbReference type="Gene3D" id="3.10.129.10">
    <property type="entry name" value="Hotdog Thioesterase"/>
    <property type="match status" value="1"/>
</dbReference>